<dbReference type="InterPro" id="IPR030678">
    <property type="entry name" value="Peptide/Ni-bd"/>
</dbReference>
<feature type="chain" id="PRO_5045969184" evidence="5">
    <location>
        <begin position="20"/>
        <end position="539"/>
    </location>
</feature>
<evidence type="ECO:0000313" key="7">
    <source>
        <dbReference type="EMBL" id="MFD2236907.1"/>
    </source>
</evidence>
<gene>
    <name evidence="7" type="ORF">ACFSKQ_05435</name>
</gene>
<dbReference type="Proteomes" id="UP001597371">
    <property type="component" value="Unassembled WGS sequence"/>
</dbReference>
<feature type="domain" description="Solute-binding protein family 5" evidence="6">
    <location>
        <begin position="68"/>
        <end position="446"/>
    </location>
</feature>
<accession>A0ABW5CJV0</accession>
<dbReference type="PIRSF" id="PIRSF002741">
    <property type="entry name" value="MppA"/>
    <property type="match status" value="1"/>
</dbReference>
<keyword evidence="4 5" id="KW-0732">Signal</keyword>
<comment type="caution">
    <text evidence="7">The sequence shown here is derived from an EMBL/GenBank/DDBJ whole genome shotgun (WGS) entry which is preliminary data.</text>
</comment>
<reference evidence="8" key="1">
    <citation type="journal article" date="2019" name="Int. J. Syst. Evol. Microbiol.">
        <title>The Global Catalogue of Microorganisms (GCM) 10K type strain sequencing project: providing services to taxonomists for standard genome sequencing and annotation.</title>
        <authorList>
            <consortium name="The Broad Institute Genomics Platform"/>
            <consortium name="The Broad Institute Genome Sequencing Center for Infectious Disease"/>
            <person name="Wu L."/>
            <person name="Ma J."/>
        </authorList>
    </citation>
    <scope>NUCLEOTIDE SEQUENCE [LARGE SCALE GENOMIC DNA]</scope>
    <source>
        <strain evidence="8">ZS-35-S2</strain>
    </source>
</reference>
<evidence type="ECO:0000256" key="1">
    <source>
        <dbReference type="ARBA" id="ARBA00004418"/>
    </source>
</evidence>
<evidence type="ECO:0000256" key="2">
    <source>
        <dbReference type="ARBA" id="ARBA00005695"/>
    </source>
</evidence>
<evidence type="ECO:0000256" key="4">
    <source>
        <dbReference type="ARBA" id="ARBA00022729"/>
    </source>
</evidence>
<evidence type="ECO:0000259" key="6">
    <source>
        <dbReference type="Pfam" id="PF00496"/>
    </source>
</evidence>
<dbReference type="PANTHER" id="PTHR30290">
    <property type="entry name" value="PERIPLASMIC BINDING COMPONENT OF ABC TRANSPORTER"/>
    <property type="match status" value="1"/>
</dbReference>
<dbReference type="Pfam" id="PF00496">
    <property type="entry name" value="SBP_bac_5"/>
    <property type="match status" value="1"/>
</dbReference>
<dbReference type="SUPFAM" id="SSF53850">
    <property type="entry name" value="Periplasmic binding protein-like II"/>
    <property type="match status" value="1"/>
</dbReference>
<dbReference type="RefSeq" id="WP_209739581.1">
    <property type="nucleotide sequence ID" value="NZ_CP072611.1"/>
</dbReference>
<dbReference type="PANTHER" id="PTHR30290:SF9">
    <property type="entry name" value="OLIGOPEPTIDE-BINDING PROTEIN APPA"/>
    <property type="match status" value="1"/>
</dbReference>
<evidence type="ECO:0000256" key="5">
    <source>
        <dbReference type="SAM" id="SignalP"/>
    </source>
</evidence>
<keyword evidence="3" id="KW-0813">Transport</keyword>
<evidence type="ECO:0000313" key="8">
    <source>
        <dbReference type="Proteomes" id="UP001597371"/>
    </source>
</evidence>
<dbReference type="CDD" id="cd08498">
    <property type="entry name" value="PBP2_NikA_DppA_OppA_like_2"/>
    <property type="match status" value="1"/>
</dbReference>
<dbReference type="EMBL" id="JBHUIJ010000005">
    <property type="protein sequence ID" value="MFD2236907.1"/>
    <property type="molecule type" value="Genomic_DNA"/>
</dbReference>
<organism evidence="7 8">
    <name type="scientific">Aureimonas populi</name>
    <dbReference type="NCBI Taxonomy" id="1701758"/>
    <lineage>
        <taxon>Bacteria</taxon>
        <taxon>Pseudomonadati</taxon>
        <taxon>Pseudomonadota</taxon>
        <taxon>Alphaproteobacteria</taxon>
        <taxon>Hyphomicrobiales</taxon>
        <taxon>Aurantimonadaceae</taxon>
        <taxon>Aureimonas</taxon>
    </lineage>
</organism>
<protein>
    <submittedName>
        <fullName evidence="7">ABC transporter substrate-binding protein</fullName>
    </submittedName>
</protein>
<dbReference type="InterPro" id="IPR000914">
    <property type="entry name" value="SBP_5_dom"/>
</dbReference>
<dbReference type="Gene3D" id="3.40.190.10">
    <property type="entry name" value="Periplasmic binding protein-like II"/>
    <property type="match status" value="1"/>
</dbReference>
<sequence>MNSYSTSLAAGLIAASALAGGASAQQLTIGLASEATSMDPQFHNLATNSQVRQNIFESLIAQDALQGLQPALATEWEAVDDTTWRYTLREGVTFHDGTPFTARDVIYSYCRVPLVENSPSSFSIYTQSVTAMRAEGDHTLIVETNGPNPLMPVESSTIAILSADAAGAEEEVVFNGEGCEGMGTVPQATAFNDPAVSVGTGPYKLVEFTRGAQLVLSRNDDYWGEAPHWERVVLRPITSAGPRVAALLSGDVDLIESPPIQDLPRLEQAGFNVVDTLSNRVIYLAPFQEDEAPSLTGTDGANPMTDPRVRQAMSLAINREAIVERIMNGYAEPAGELLPPPMFGTSGRAVDPYDPARAQELLAEAGWPDGFGVVLGTPNDRYINDEQVAQAVAQMLTRIGIRTQVDATTASQFFSRRNNLEFPLYLAGWGASSGEMSSPLKSLVATYDREAGMGVTNAARYSSEELDTILREAMVTIDDEERSRLLQEAETIALDDFGILPLHYERSAWAMKPEIAYEPRVDQYTLAFAVRPADASAGD</sequence>
<comment type="subcellular location">
    <subcellularLocation>
        <location evidence="1">Periplasm</location>
    </subcellularLocation>
</comment>
<dbReference type="Gene3D" id="3.10.105.10">
    <property type="entry name" value="Dipeptide-binding Protein, Domain 3"/>
    <property type="match status" value="1"/>
</dbReference>
<feature type="signal peptide" evidence="5">
    <location>
        <begin position="1"/>
        <end position="19"/>
    </location>
</feature>
<proteinExistence type="inferred from homology"/>
<dbReference type="InterPro" id="IPR039424">
    <property type="entry name" value="SBP_5"/>
</dbReference>
<name>A0ABW5CJV0_9HYPH</name>
<keyword evidence="8" id="KW-1185">Reference proteome</keyword>
<evidence type="ECO:0000256" key="3">
    <source>
        <dbReference type="ARBA" id="ARBA00022448"/>
    </source>
</evidence>
<comment type="similarity">
    <text evidence="2">Belongs to the bacterial solute-binding protein 5 family.</text>
</comment>